<dbReference type="AlphaFoldDB" id="A0AAV4JTX4"/>
<evidence type="ECO:0000256" key="1">
    <source>
        <dbReference type="SAM" id="Phobius"/>
    </source>
</evidence>
<keyword evidence="1" id="KW-0812">Transmembrane</keyword>
<dbReference type="EMBL" id="BMAT01003465">
    <property type="protein sequence ID" value="GFS26234.1"/>
    <property type="molecule type" value="Genomic_DNA"/>
</dbReference>
<protein>
    <submittedName>
        <fullName evidence="2">Uncharacterized protein</fullName>
    </submittedName>
</protein>
<keyword evidence="1" id="KW-1133">Transmembrane helix</keyword>
<keyword evidence="1" id="KW-0472">Membrane</keyword>
<proteinExistence type="predicted"/>
<keyword evidence="3" id="KW-1185">Reference proteome</keyword>
<feature type="transmembrane region" description="Helical" evidence="1">
    <location>
        <begin position="71"/>
        <end position="91"/>
    </location>
</feature>
<accession>A0AAV4JTX4</accession>
<organism evidence="2 3">
    <name type="scientific">Elysia marginata</name>
    <dbReference type="NCBI Taxonomy" id="1093978"/>
    <lineage>
        <taxon>Eukaryota</taxon>
        <taxon>Metazoa</taxon>
        <taxon>Spiralia</taxon>
        <taxon>Lophotrochozoa</taxon>
        <taxon>Mollusca</taxon>
        <taxon>Gastropoda</taxon>
        <taxon>Heterobranchia</taxon>
        <taxon>Euthyneura</taxon>
        <taxon>Panpulmonata</taxon>
        <taxon>Sacoglossa</taxon>
        <taxon>Placobranchoidea</taxon>
        <taxon>Plakobranchidae</taxon>
        <taxon>Elysia</taxon>
    </lineage>
</organism>
<sequence length="165" mass="18689">MTPSFAPSQHSNRERLNTHSSIIMSDPQNTASILPLYHPNTFLFSTCSVVPYCHPLTPFRRGKHNHLPLPLFFLILALLSFPIGTAALLLVPKLLALPSYHSLVRLHYLVKAIPQNTMRASIPRLLGNPRPHPEVNLCECTPPYPQNQYPCYFCINHFIGHLYPS</sequence>
<comment type="caution">
    <text evidence="2">The sequence shown here is derived from an EMBL/GenBank/DDBJ whole genome shotgun (WGS) entry which is preliminary data.</text>
</comment>
<evidence type="ECO:0000313" key="2">
    <source>
        <dbReference type="EMBL" id="GFS26234.1"/>
    </source>
</evidence>
<dbReference type="Proteomes" id="UP000762676">
    <property type="component" value="Unassembled WGS sequence"/>
</dbReference>
<gene>
    <name evidence="2" type="ORF">ElyMa_001711200</name>
</gene>
<reference evidence="2 3" key="1">
    <citation type="journal article" date="2021" name="Elife">
        <title>Chloroplast acquisition without the gene transfer in kleptoplastic sea slugs, Plakobranchus ocellatus.</title>
        <authorList>
            <person name="Maeda T."/>
            <person name="Takahashi S."/>
            <person name="Yoshida T."/>
            <person name="Shimamura S."/>
            <person name="Takaki Y."/>
            <person name="Nagai Y."/>
            <person name="Toyoda A."/>
            <person name="Suzuki Y."/>
            <person name="Arimoto A."/>
            <person name="Ishii H."/>
            <person name="Satoh N."/>
            <person name="Nishiyama T."/>
            <person name="Hasebe M."/>
            <person name="Maruyama T."/>
            <person name="Minagawa J."/>
            <person name="Obokata J."/>
            <person name="Shigenobu S."/>
        </authorList>
    </citation>
    <scope>NUCLEOTIDE SEQUENCE [LARGE SCALE GENOMIC DNA]</scope>
</reference>
<name>A0AAV4JTX4_9GAST</name>
<evidence type="ECO:0000313" key="3">
    <source>
        <dbReference type="Proteomes" id="UP000762676"/>
    </source>
</evidence>